<evidence type="ECO:0000256" key="1">
    <source>
        <dbReference type="SAM" id="Phobius"/>
    </source>
</evidence>
<dbReference type="OrthoDB" id="10951at2157"/>
<proteinExistence type="predicted"/>
<keyword evidence="1" id="KW-0812">Transmembrane</keyword>
<organism evidence="2 3">
    <name type="scientific">Nitrosotalea sinensis</name>
    <dbReference type="NCBI Taxonomy" id="1499975"/>
    <lineage>
        <taxon>Archaea</taxon>
        <taxon>Nitrososphaerota</taxon>
        <taxon>Nitrososphaeria</taxon>
        <taxon>Nitrosotaleales</taxon>
        <taxon>Nitrosotaleaceae</taxon>
        <taxon>Nitrosotalea</taxon>
    </lineage>
</organism>
<dbReference type="Proteomes" id="UP000232412">
    <property type="component" value="Unassembled WGS sequence"/>
</dbReference>
<keyword evidence="1" id="KW-1133">Transmembrane helix</keyword>
<keyword evidence="3" id="KW-1185">Reference proteome</keyword>
<keyword evidence="1" id="KW-0472">Membrane</keyword>
<name>A0A2H1EIQ2_9ARCH</name>
<gene>
    <name evidence="2" type="ORF">NSIN_40193</name>
</gene>
<dbReference type="EMBL" id="FRFC01000005">
    <property type="protein sequence ID" value="SHO47705.1"/>
    <property type="molecule type" value="Genomic_DNA"/>
</dbReference>
<dbReference type="AlphaFoldDB" id="A0A2H1EIQ2"/>
<evidence type="ECO:0000313" key="2">
    <source>
        <dbReference type="EMBL" id="SHO47705.1"/>
    </source>
</evidence>
<evidence type="ECO:0008006" key="4">
    <source>
        <dbReference type="Google" id="ProtNLM"/>
    </source>
</evidence>
<evidence type="ECO:0000313" key="3">
    <source>
        <dbReference type="Proteomes" id="UP000232412"/>
    </source>
</evidence>
<sequence>MVKPVIYGAIGGGVAVAIAVIVIFAIHPATEQYALTVEPRTEMVMGVGNVVRVYVQNTGSSPLTNVKIDYGTTSDTLPVLNPGEHPMFSPPEGTKMVTVTNDQGITVMKSLTDSMQ</sequence>
<dbReference type="RefSeq" id="WP_101010787.1">
    <property type="nucleotide sequence ID" value="NZ_FRFC01000005.1"/>
</dbReference>
<feature type="transmembrane region" description="Helical" evidence="1">
    <location>
        <begin position="6"/>
        <end position="26"/>
    </location>
</feature>
<accession>A0A2H1EIQ2</accession>
<protein>
    <recommendedName>
        <fullName evidence="4">CARDB domain-containing protein</fullName>
    </recommendedName>
</protein>
<reference evidence="3" key="1">
    <citation type="submission" date="2016-12" db="EMBL/GenBank/DDBJ databases">
        <authorList>
            <person name="Herbold C."/>
        </authorList>
    </citation>
    <scope>NUCLEOTIDE SEQUENCE [LARGE SCALE GENOMIC DNA]</scope>
</reference>